<evidence type="ECO:0000313" key="3">
    <source>
        <dbReference type="Proteomes" id="UP000221168"/>
    </source>
</evidence>
<feature type="transmembrane region" description="Helical" evidence="1">
    <location>
        <begin position="7"/>
        <end position="29"/>
    </location>
</feature>
<keyword evidence="3" id="KW-1185">Reference proteome</keyword>
<dbReference type="Gene3D" id="1.20.1530.20">
    <property type="match status" value="1"/>
</dbReference>
<keyword evidence="1" id="KW-1133">Transmembrane helix</keyword>
<feature type="transmembrane region" description="Helical" evidence="1">
    <location>
        <begin position="261"/>
        <end position="281"/>
    </location>
</feature>
<dbReference type="RefSeq" id="WP_099303014.1">
    <property type="nucleotide sequence ID" value="NZ_PDVP01000001.1"/>
</dbReference>
<feature type="transmembrane region" description="Helical" evidence="1">
    <location>
        <begin position="193"/>
        <end position="215"/>
    </location>
</feature>
<dbReference type="Proteomes" id="UP000221168">
    <property type="component" value="Unassembled WGS sequence"/>
</dbReference>
<sequence length="314" mass="32316">MAGLLDLLGFCARHGRLILIAGLVGGMALPDLAHAMRPWLQEMVAGLLFLAALRIGPRQAFGSLAAFPRTLGLALVYQLVLPLAAYALFAAAGMQASGLAMSLMLMLSGSSISGSPNLAVLTGHDPAPALRLLVLGTAILPLTAFPVFALLPELGGALAVASASARLLAVILVASVVAFAIRAWLLRNPGPRVVAAIDGLSALAMAVVVVGLMSAVGPALRADPWGFVLWLGVACAANLGFQVAAFALLGRTALAGERVPLAIIAGNRNIALFLVALPPAVTDPLLLFIGCYQIPMYLTPVLLGWLYARPVTGK</sequence>
<comment type="caution">
    <text evidence="2">The sequence shown here is derived from an EMBL/GenBank/DDBJ whole genome shotgun (WGS) entry which is preliminary data.</text>
</comment>
<dbReference type="EMBL" id="PDVP01000001">
    <property type="protein sequence ID" value="PHP68695.1"/>
    <property type="molecule type" value="Genomic_DNA"/>
</dbReference>
<evidence type="ECO:0000256" key="1">
    <source>
        <dbReference type="SAM" id="Phobius"/>
    </source>
</evidence>
<feature type="transmembrane region" description="Helical" evidence="1">
    <location>
        <begin position="129"/>
        <end position="151"/>
    </location>
</feature>
<feature type="transmembrane region" description="Helical" evidence="1">
    <location>
        <begin position="157"/>
        <end position="181"/>
    </location>
</feature>
<dbReference type="OrthoDB" id="8477735at2"/>
<keyword evidence="1" id="KW-0472">Membrane</keyword>
<gene>
    <name evidence="2" type="ORF">CSC94_01485</name>
</gene>
<dbReference type="AlphaFoldDB" id="A0A2G1QT81"/>
<organism evidence="2 3">
    <name type="scientific">Zhengella mangrovi</name>
    <dbReference type="NCBI Taxonomy" id="1982044"/>
    <lineage>
        <taxon>Bacteria</taxon>
        <taxon>Pseudomonadati</taxon>
        <taxon>Pseudomonadota</taxon>
        <taxon>Alphaproteobacteria</taxon>
        <taxon>Hyphomicrobiales</taxon>
        <taxon>Notoacmeibacteraceae</taxon>
        <taxon>Zhengella</taxon>
    </lineage>
</organism>
<accession>A0A2G1QT81</accession>
<evidence type="ECO:0008006" key="4">
    <source>
        <dbReference type="Google" id="ProtNLM"/>
    </source>
</evidence>
<protein>
    <recommendedName>
        <fullName evidence="4">Bile acid:sodium symporter</fullName>
    </recommendedName>
</protein>
<proteinExistence type="predicted"/>
<feature type="transmembrane region" description="Helical" evidence="1">
    <location>
        <begin position="227"/>
        <end position="249"/>
    </location>
</feature>
<feature type="transmembrane region" description="Helical" evidence="1">
    <location>
        <begin position="287"/>
        <end position="308"/>
    </location>
</feature>
<evidence type="ECO:0000313" key="2">
    <source>
        <dbReference type="EMBL" id="PHP68695.1"/>
    </source>
</evidence>
<name>A0A2G1QT81_9HYPH</name>
<keyword evidence="1" id="KW-0812">Transmembrane</keyword>
<reference evidence="2 3" key="1">
    <citation type="submission" date="2017-10" db="EMBL/GenBank/DDBJ databases">
        <title>Sedimentibacterium mangrovi gen. nov., sp. nov., a novel member of family Phyllobacteriacea isolated from mangrove sediment.</title>
        <authorList>
            <person name="Liao H."/>
            <person name="Tian Y."/>
        </authorList>
    </citation>
    <scope>NUCLEOTIDE SEQUENCE [LARGE SCALE GENOMIC DNA]</scope>
    <source>
        <strain evidence="2 3">X9-2-2</strain>
    </source>
</reference>
<dbReference type="InterPro" id="IPR038770">
    <property type="entry name" value="Na+/solute_symporter_sf"/>
</dbReference>
<feature type="transmembrane region" description="Helical" evidence="1">
    <location>
        <begin position="35"/>
        <end position="53"/>
    </location>
</feature>